<dbReference type="EMBL" id="CEKZ01000003">
    <property type="protein sequence ID" value="CEQ04168.1"/>
    <property type="molecule type" value="Genomic_DNA"/>
</dbReference>
<organism evidence="1 2">
    <name type="scientific">Paraclostridium sordellii</name>
    <name type="common">Clostridium sordellii</name>
    <dbReference type="NCBI Taxonomy" id="1505"/>
    <lineage>
        <taxon>Bacteria</taxon>
        <taxon>Bacillati</taxon>
        <taxon>Bacillota</taxon>
        <taxon>Clostridia</taxon>
        <taxon>Peptostreptococcales</taxon>
        <taxon>Peptostreptococcaceae</taxon>
        <taxon>Paraclostridium</taxon>
    </lineage>
</organism>
<name>A0A0C7G7N7_PARSO</name>
<dbReference type="AlphaFoldDB" id="A0A0C7G7N7"/>
<dbReference type="RefSeq" id="WP_055335515.1">
    <property type="nucleotide sequence ID" value="NZ_CDNF01000035.1"/>
</dbReference>
<sequence>MKIEFKHLEDLLRCNKNIKIKFIDDSNILEVKNLSTIIAKIEFPNNNLEENSEYIYNTLVNLENITLYIPKIYDK</sequence>
<dbReference type="OrthoDB" id="1757535at2"/>
<accession>A0A0C7G7N7</accession>
<gene>
    <name evidence="1" type="ORF">R28058_19011</name>
</gene>
<dbReference type="Proteomes" id="UP000049127">
    <property type="component" value="Unassembled WGS sequence"/>
</dbReference>
<protein>
    <submittedName>
        <fullName evidence="1">Uncharacterized protein</fullName>
    </submittedName>
</protein>
<evidence type="ECO:0000313" key="1">
    <source>
        <dbReference type="EMBL" id="CEQ04168.1"/>
    </source>
</evidence>
<proteinExistence type="predicted"/>
<reference evidence="1 2" key="1">
    <citation type="submission" date="2015-01" db="EMBL/GenBank/DDBJ databases">
        <authorList>
            <person name="Aslett A.Martin."/>
            <person name="De Silva Nishadi"/>
        </authorList>
    </citation>
    <scope>NUCLEOTIDE SEQUENCE [LARGE SCALE GENOMIC DNA]</scope>
    <source>
        <strain evidence="1 2">R28058</strain>
    </source>
</reference>
<evidence type="ECO:0000313" key="2">
    <source>
        <dbReference type="Proteomes" id="UP000049127"/>
    </source>
</evidence>